<dbReference type="PANTHER" id="PTHR28626:SF3">
    <property type="entry name" value="SRR1-LIKE PROTEIN"/>
    <property type="match status" value="1"/>
</dbReference>
<feature type="domain" description="SRR1-like" evidence="3">
    <location>
        <begin position="165"/>
        <end position="285"/>
    </location>
</feature>
<comment type="similarity">
    <text evidence="1">Belongs to the SRR1 family.</text>
</comment>
<dbReference type="OrthoDB" id="551431at2759"/>
<reference evidence="4" key="1">
    <citation type="submission" date="2021-05" db="EMBL/GenBank/DDBJ databases">
        <title>The genome of the haptophyte Pavlova lutheri (Diacronema luteri, Pavlovales) - a model for lipid biosynthesis in eukaryotic algae.</title>
        <authorList>
            <person name="Hulatt C.J."/>
            <person name="Posewitz M.C."/>
        </authorList>
    </citation>
    <scope>NUCLEOTIDE SEQUENCE</scope>
    <source>
        <strain evidence="4">NIVA-4/92</strain>
    </source>
</reference>
<dbReference type="AlphaFoldDB" id="A0A8J5X861"/>
<evidence type="ECO:0000259" key="3">
    <source>
        <dbReference type="Pfam" id="PF07985"/>
    </source>
</evidence>
<comment type="caution">
    <text evidence="4">The sequence shown here is derived from an EMBL/GenBank/DDBJ whole genome shotgun (WGS) entry which is preliminary data.</text>
</comment>
<evidence type="ECO:0000313" key="4">
    <source>
        <dbReference type="EMBL" id="KAG8460546.1"/>
    </source>
</evidence>
<dbReference type="Proteomes" id="UP000751190">
    <property type="component" value="Unassembled WGS sequence"/>
</dbReference>
<dbReference type="InterPro" id="IPR040044">
    <property type="entry name" value="SRR1L"/>
</dbReference>
<keyword evidence="5" id="KW-1185">Reference proteome</keyword>
<dbReference type="Pfam" id="PF07985">
    <property type="entry name" value="SRR1"/>
    <property type="match status" value="2"/>
</dbReference>
<sequence>MEEGGFTLVKRGSRACARAAPSAIALARAVDLVGAPNAPLAARDVARVAELVRACAEELRASATLASVCVAAAALDMRPERIVCYGLGSPSASRISRYQLALLLLLLADDPPPPPRAGAPAATPACAAGSANGASSSEQAAAARLRPRSPPASLVAAAQPPLLAAVFDPVLSDADAAIVRALGLAVLPAADVCHEVGALRTLFYMPHCDAPLYEAVVRANGRRGSLRNVWVLGNSFGAYAERSAERRRAQPTPEIDAAVAERRVREAPIADSLSPSGAFNNLSLHAFRDGGEAAGGDGGSSSGERSGARACGAGREAAAADQHRA</sequence>
<accession>A0A8J5X861</accession>
<feature type="compositionally biased region" description="Low complexity" evidence="2">
    <location>
        <begin position="302"/>
        <end position="325"/>
    </location>
</feature>
<dbReference type="GO" id="GO:0005634">
    <property type="term" value="C:nucleus"/>
    <property type="evidence" value="ECO:0007669"/>
    <property type="project" value="TreeGrafter"/>
</dbReference>
<evidence type="ECO:0000313" key="5">
    <source>
        <dbReference type="Proteomes" id="UP000751190"/>
    </source>
</evidence>
<feature type="compositionally biased region" description="Gly residues" evidence="2">
    <location>
        <begin position="292"/>
        <end position="301"/>
    </location>
</feature>
<feature type="region of interest" description="Disordered" evidence="2">
    <location>
        <begin position="290"/>
        <end position="325"/>
    </location>
</feature>
<protein>
    <recommendedName>
        <fullName evidence="3">SRR1-like domain-containing protein</fullName>
    </recommendedName>
</protein>
<name>A0A8J5X861_DIALT</name>
<dbReference type="EMBL" id="JAGTXO010000032">
    <property type="protein sequence ID" value="KAG8460546.1"/>
    <property type="molecule type" value="Genomic_DNA"/>
</dbReference>
<gene>
    <name evidence="4" type="ORF">KFE25_013196</name>
</gene>
<proteinExistence type="inferred from homology"/>
<evidence type="ECO:0000256" key="2">
    <source>
        <dbReference type="SAM" id="MobiDB-lite"/>
    </source>
</evidence>
<dbReference type="InterPro" id="IPR012942">
    <property type="entry name" value="SRR1-like"/>
</dbReference>
<dbReference type="GO" id="GO:0005737">
    <property type="term" value="C:cytoplasm"/>
    <property type="evidence" value="ECO:0007669"/>
    <property type="project" value="TreeGrafter"/>
</dbReference>
<evidence type="ECO:0000256" key="1">
    <source>
        <dbReference type="ARBA" id="ARBA00009856"/>
    </source>
</evidence>
<dbReference type="PANTHER" id="PTHR28626">
    <property type="entry name" value="SRR1-LIKE PROTEIN"/>
    <property type="match status" value="1"/>
</dbReference>
<organism evidence="4 5">
    <name type="scientific">Diacronema lutheri</name>
    <name type="common">Unicellular marine alga</name>
    <name type="synonym">Monochrysis lutheri</name>
    <dbReference type="NCBI Taxonomy" id="2081491"/>
    <lineage>
        <taxon>Eukaryota</taxon>
        <taxon>Haptista</taxon>
        <taxon>Haptophyta</taxon>
        <taxon>Pavlovophyceae</taxon>
        <taxon>Pavlovales</taxon>
        <taxon>Pavlovaceae</taxon>
        <taxon>Diacronema</taxon>
    </lineage>
</organism>
<feature type="domain" description="SRR1-like" evidence="3">
    <location>
        <begin position="76"/>
        <end position="107"/>
    </location>
</feature>